<evidence type="ECO:0000313" key="3">
    <source>
        <dbReference type="Proteomes" id="UP000789739"/>
    </source>
</evidence>
<gene>
    <name evidence="2" type="ORF">PBRASI_LOCUS1274</name>
</gene>
<keyword evidence="3" id="KW-1185">Reference proteome</keyword>
<name>A0A9N8Z9K5_9GLOM</name>
<keyword evidence="1" id="KW-0812">Transmembrane</keyword>
<dbReference type="AlphaFoldDB" id="A0A9N8Z9K5"/>
<proteinExistence type="predicted"/>
<dbReference type="SUPFAM" id="SSF52833">
    <property type="entry name" value="Thioredoxin-like"/>
    <property type="match status" value="1"/>
</dbReference>
<comment type="caution">
    <text evidence="2">The sequence shown here is derived from an EMBL/GenBank/DDBJ whole genome shotgun (WGS) entry which is preliminary data.</text>
</comment>
<reference evidence="2" key="1">
    <citation type="submission" date="2021-06" db="EMBL/GenBank/DDBJ databases">
        <authorList>
            <person name="Kallberg Y."/>
            <person name="Tangrot J."/>
            <person name="Rosling A."/>
        </authorList>
    </citation>
    <scope>NUCLEOTIDE SEQUENCE</scope>
    <source>
        <strain evidence="2">BR232B</strain>
    </source>
</reference>
<dbReference type="Proteomes" id="UP000789739">
    <property type="component" value="Unassembled WGS sequence"/>
</dbReference>
<accession>A0A9N8Z9K5</accession>
<protein>
    <submittedName>
        <fullName evidence="2">7240_t:CDS:1</fullName>
    </submittedName>
</protein>
<sequence length="254" mass="28773">MPPEARLYGTLIFLLVIKYRSAASVEEFLSILFLYGKLYNIAMFYWYGKTIVTAIYAVVWGAARACPIAFTNPLSSSSKTVLFSVLPQPTYQGPTKIIPLSAENLSEIERNRFEMAEGPIGTRTRLGRGKAKQEDQYWVVFFYTTWNPASLNFEYVVARASMIYTSPALRFGKIDLDLYPSLSTDYSVSLSPTSLDLPTVVLLKNGREIKRLPVKSEEYGTGEGTGERSKNKTLRNVKETWDRLGWDRSLVRTE</sequence>
<keyword evidence="1" id="KW-0472">Membrane</keyword>
<organism evidence="2 3">
    <name type="scientific">Paraglomus brasilianum</name>
    <dbReference type="NCBI Taxonomy" id="144538"/>
    <lineage>
        <taxon>Eukaryota</taxon>
        <taxon>Fungi</taxon>
        <taxon>Fungi incertae sedis</taxon>
        <taxon>Mucoromycota</taxon>
        <taxon>Glomeromycotina</taxon>
        <taxon>Glomeromycetes</taxon>
        <taxon>Paraglomerales</taxon>
        <taxon>Paraglomeraceae</taxon>
        <taxon>Paraglomus</taxon>
    </lineage>
</organism>
<keyword evidence="1" id="KW-1133">Transmembrane helix</keyword>
<dbReference type="Gene3D" id="3.40.30.10">
    <property type="entry name" value="Glutaredoxin"/>
    <property type="match status" value="1"/>
</dbReference>
<dbReference type="OrthoDB" id="20229at2759"/>
<evidence type="ECO:0000313" key="2">
    <source>
        <dbReference type="EMBL" id="CAG8474958.1"/>
    </source>
</evidence>
<evidence type="ECO:0000256" key="1">
    <source>
        <dbReference type="SAM" id="Phobius"/>
    </source>
</evidence>
<dbReference type="InterPro" id="IPR036249">
    <property type="entry name" value="Thioredoxin-like_sf"/>
</dbReference>
<dbReference type="EMBL" id="CAJVPI010000080">
    <property type="protein sequence ID" value="CAG8474958.1"/>
    <property type="molecule type" value="Genomic_DNA"/>
</dbReference>
<feature type="transmembrane region" description="Helical" evidence="1">
    <location>
        <begin position="46"/>
        <end position="70"/>
    </location>
</feature>